<name>A0ABD1Z8S7_9MARC</name>
<dbReference type="Pfam" id="PF04749">
    <property type="entry name" value="PLAC8"/>
    <property type="match status" value="1"/>
</dbReference>
<gene>
    <name evidence="1" type="ORF">R1flu_011710</name>
</gene>
<keyword evidence="2" id="KW-1185">Reference proteome</keyword>
<evidence type="ECO:0000313" key="2">
    <source>
        <dbReference type="Proteomes" id="UP001605036"/>
    </source>
</evidence>
<comment type="caution">
    <text evidence="1">The sequence shown here is derived from an EMBL/GenBank/DDBJ whole genome shotgun (WGS) entry which is preliminary data.</text>
</comment>
<dbReference type="EMBL" id="JBHFFA010000002">
    <property type="protein sequence ID" value="KAL2644123.1"/>
    <property type="molecule type" value="Genomic_DNA"/>
</dbReference>
<protein>
    <submittedName>
        <fullName evidence="1">Uncharacterized protein</fullName>
    </submittedName>
</protein>
<accession>A0ABD1Z8S7</accession>
<dbReference type="InterPro" id="IPR006461">
    <property type="entry name" value="PLAC_motif_containing"/>
</dbReference>
<reference evidence="1 2" key="1">
    <citation type="submission" date="2024-09" db="EMBL/GenBank/DDBJ databases">
        <title>Chromosome-scale assembly of Riccia fluitans.</title>
        <authorList>
            <person name="Paukszto L."/>
            <person name="Sawicki J."/>
            <person name="Karawczyk K."/>
            <person name="Piernik-Szablinska J."/>
            <person name="Szczecinska M."/>
            <person name="Mazdziarz M."/>
        </authorList>
    </citation>
    <scope>NUCLEOTIDE SEQUENCE [LARGE SCALE GENOMIC DNA]</scope>
    <source>
        <strain evidence="1">Rf_01</strain>
        <tissue evidence="1">Aerial parts of the thallus</tissue>
    </source>
</reference>
<dbReference type="AlphaFoldDB" id="A0ABD1Z8S7"/>
<dbReference type="NCBIfam" id="TIGR01571">
    <property type="entry name" value="A_thal_Cys_rich"/>
    <property type="match status" value="1"/>
</dbReference>
<dbReference type="Proteomes" id="UP001605036">
    <property type="component" value="Unassembled WGS sequence"/>
</dbReference>
<organism evidence="1 2">
    <name type="scientific">Riccia fluitans</name>
    <dbReference type="NCBI Taxonomy" id="41844"/>
    <lineage>
        <taxon>Eukaryota</taxon>
        <taxon>Viridiplantae</taxon>
        <taxon>Streptophyta</taxon>
        <taxon>Embryophyta</taxon>
        <taxon>Marchantiophyta</taxon>
        <taxon>Marchantiopsida</taxon>
        <taxon>Marchantiidae</taxon>
        <taxon>Marchantiales</taxon>
        <taxon>Ricciaceae</taxon>
        <taxon>Riccia</taxon>
    </lineage>
</organism>
<proteinExistence type="predicted"/>
<evidence type="ECO:0000313" key="1">
    <source>
        <dbReference type="EMBL" id="KAL2644123.1"/>
    </source>
</evidence>
<dbReference type="PANTHER" id="PTHR15907">
    <property type="entry name" value="DUF614 FAMILY PROTEIN-RELATED"/>
    <property type="match status" value="1"/>
</dbReference>
<sequence>MDTYAPYGPNEHYVSPPPVTYEYQYSATAPVIHAPVPQYGQSRYRPPNSVPNSRAWTTGLCGCFDDCNSCCMGFWCPCVLVGRSVEAIDQGRTSCPLGCSIFLLLQALLGCGCLYTCMYRTRLREKYDLPATPCPDLCVDCCCLSCSICQVYRELENRNALIPDYSYPAISPSAPEAPSDDLAGIWKKTSTRAS</sequence>